<keyword evidence="3" id="KW-1003">Cell membrane</keyword>
<keyword evidence="6" id="KW-0408">Iron</keyword>
<keyword evidence="8" id="KW-0472">Membrane</keyword>
<evidence type="ECO:0000313" key="10">
    <source>
        <dbReference type="EMBL" id="MCJ8354445.1"/>
    </source>
</evidence>
<comment type="caution">
    <text evidence="10">The sequence shown here is derived from an EMBL/GenBank/DDBJ whole genome shotgun (WGS) entry which is preliminary data.</text>
</comment>
<evidence type="ECO:0000256" key="7">
    <source>
        <dbReference type="ARBA" id="ARBA00023014"/>
    </source>
</evidence>
<dbReference type="InterPro" id="IPR052375">
    <property type="entry name" value="Complex_I_20kDa-like"/>
</dbReference>
<protein>
    <submittedName>
        <fullName evidence="10">Formate hydrogenlyase</fullName>
    </submittedName>
</protein>
<evidence type="ECO:0000256" key="8">
    <source>
        <dbReference type="ARBA" id="ARBA00023136"/>
    </source>
</evidence>
<dbReference type="Proteomes" id="UP001202887">
    <property type="component" value="Unassembled WGS sequence"/>
</dbReference>
<accession>A0AAW5EVT8</accession>
<dbReference type="InterPro" id="IPR006137">
    <property type="entry name" value="NADH_UbQ_OxRdtase-like_20kDa"/>
</dbReference>
<dbReference type="AlphaFoldDB" id="A0AAW5EVT8"/>
<evidence type="ECO:0000256" key="4">
    <source>
        <dbReference type="ARBA" id="ARBA00022485"/>
    </source>
</evidence>
<comment type="cofactor">
    <cofactor evidence="1">
        <name>[4Fe-4S] cluster</name>
        <dbReference type="ChEBI" id="CHEBI:49883"/>
    </cofactor>
</comment>
<keyword evidence="7" id="KW-0411">Iron-sulfur</keyword>
<evidence type="ECO:0000256" key="3">
    <source>
        <dbReference type="ARBA" id="ARBA00022475"/>
    </source>
</evidence>
<feature type="domain" description="NADH:ubiquinone oxidoreductase-like 20kDa subunit" evidence="9">
    <location>
        <begin position="22"/>
        <end position="131"/>
    </location>
</feature>
<dbReference type="GeneID" id="61366896"/>
<name>A0AAW5EVT8_NOVHA</name>
<dbReference type="PANTHER" id="PTHR42989">
    <property type="entry name" value="HYDROGENASE-4 COMPONENT I"/>
    <property type="match status" value="1"/>
</dbReference>
<dbReference type="Pfam" id="PF01058">
    <property type="entry name" value="Oxidored_q6"/>
    <property type="match status" value="1"/>
</dbReference>
<evidence type="ECO:0000256" key="1">
    <source>
        <dbReference type="ARBA" id="ARBA00001966"/>
    </source>
</evidence>
<dbReference type="Gene3D" id="3.40.50.12280">
    <property type="match status" value="1"/>
</dbReference>
<keyword evidence="4" id="KW-0004">4Fe-4S</keyword>
<evidence type="ECO:0000313" key="11">
    <source>
        <dbReference type="Proteomes" id="UP001202887"/>
    </source>
</evidence>
<reference evidence="10" key="1">
    <citation type="journal article" date="2021" name="Polymers (Basel)">
        <title>Highly Stretchable Bacterial Cellulose Produced by Komagataeibacter hansenii SI1.</title>
        <authorList>
            <person name="Cielecka I."/>
            <person name="Ryngajllo M."/>
            <person name="Maniukiewicz W."/>
            <person name="Bielecki S."/>
        </authorList>
    </citation>
    <scope>NUCLEOTIDE SEQUENCE</scope>
    <source>
        <strain evidence="10">SI1</strain>
    </source>
</reference>
<dbReference type="PANTHER" id="PTHR42989:SF1">
    <property type="entry name" value="FORMATE HYDROGENLYASE SUBUNIT 7-RELATED"/>
    <property type="match status" value="1"/>
</dbReference>
<reference evidence="10" key="2">
    <citation type="submission" date="2022-03" db="EMBL/GenBank/DDBJ databases">
        <authorList>
            <person name="Ryngajllo M."/>
            <person name="Jacek P."/>
            <person name="Kubiak K."/>
        </authorList>
    </citation>
    <scope>NUCLEOTIDE SEQUENCE</scope>
    <source>
        <strain evidence="10">SI1</strain>
    </source>
</reference>
<evidence type="ECO:0000256" key="6">
    <source>
        <dbReference type="ARBA" id="ARBA00023004"/>
    </source>
</evidence>
<evidence type="ECO:0000256" key="2">
    <source>
        <dbReference type="ARBA" id="ARBA00009173"/>
    </source>
</evidence>
<dbReference type="GO" id="GO:0046872">
    <property type="term" value="F:metal ion binding"/>
    <property type="evidence" value="ECO:0007669"/>
    <property type="project" value="UniProtKB-KW"/>
</dbReference>
<dbReference type="RefSeq" id="WP_075596076.1">
    <property type="nucleotide sequence ID" value="NZ_CP062147.1"/>
</dbReference>
<evidence type="ECO:0000256" key="5">
    <source>
        <dbReference type="ARBA" id="ARBA00022723"/>
    </source>
</evidence>
<proteinExistence type="inferred from homology"/>
<evidence type="ECO:0000259" key="9">
    <source>
        <dbReference type="Pfam" id="PF01058"/>
    </source>
</evidence>
<gene>
    <name evidence="10" type="ORF">K1W68_10665</name>
</gene>
<dbReference type="SUPFAM" id="SSF56770">
    <property type="entry name" value="HydA/Nqo6-like"/>
    <property type="match status" value="1"/>
</dbReference>
<organism evidence="10 11">
    <name type="scientific">Novacetimonas hansenii</name>
    <name type="common">Komagataeibacter hansenii</name>
    <dbReference type="NCBI Taxonomy" id="436"/>
    <lineage>
        <taxon>Bacteria</taxon>
        <taxon>Pseudomonadati</taxon>
        <taxon>Pseudomonadota</taxon>
        <taxon>Alphaproteobacteria</taxon>
        <taxon>Acetobacterales</taxon>
        <taxon>Acetobacteraceae</taxon>
        <taxon>Novacetimonas</taxon>
    </lineage>
</organism>
<keyword evidence="5" id="KW-0479">Metal-binding</keyword>
<dbReference type="EMBL" id="JAIBCX010000026">
    <property type="protein sequence ID" value="MCJ8354445.1"/>
    <property type="molecule type" value="Genomic_DNA"/>
</dbReference>
<sequence length="148" mass="15320">MARTPATAVGMVSVFFLETGGCAGCAMELAALDVPADDAGCKGICFVRSPRHADILLVAGPVTRAMVPVLEQAWQAMPGPRALMAIGDCAIDGGMFGENYAVLGGLRGRVHLDLSLPGCPPSPDMIQSAIVRWVREAGLAQPSGDVQD</sequence>
<dbReference type="GO" id="GO:0051539">
    <property type="term" value="F:4 iron, 4 sulfur cluster binding"/>
    <property type="evidence" value="ECO:0007669"/>
    <property type="project" value="UniProtKB-KW"/>
</dbReference>
<comment type="similarity">
    <text evidence="2">Belongs to the complex I 20 kDa subunit family.</text>
</comment>